<evidence type="ECO:0000313" key="6">
    <source>
        <dbReference type="EMBL" id="MDM8156611.1"/>
    </source>
</evidence>
<evidence type="ECO:0000256" key="1">
    <source>
        <dbReference type="ARBA" id="ARBA00022475"/>
    </source>
</evidence>
<keyword evidence="7" id="KW-1185">Reference proteome</keyword>
<feature type="transmembrane region" description="Helical" evidence="5">
    <location>
        <begin position="62"/>
        <end position="81"/>
    </location>
</feature>
<dbReference type="Proteomes" id="UP001529340">
    <property type="component" value="Unassembled WGS sequence"/>
</dbReference>
<evidence type="ECO:0000256" key="5">
    <source>
        <dbReference type="SAM" id="Phobius"/>
    </source>
</evidence>
<keyword evidence="4 5" id="KW-0472">Membrane</keyword>
<evidence type="ECO:0000313" key="7">
    <source>
        <dbReference type="Proteomes" id="UP001529340"/>
    </source>
</evidence>
<reference evidence="7" key="2">
    <citation type="submission" date="2023-06" db="EMBL/GenBank/DDBJ databases">
        <title>Identification and characterization of horizontal gene transfer across gut microbiota members of farm animals based on homology search.</title>
        <authorList>
            <person name="Zeman M."/>
            <person name="Kubasova T."/>
            <person name="Jahodarova E."/>
            <person name="Nykrynova M."/>
            <person name="Rychlik I."/>
        </authorList>
    </citation>
    <scope>NUCLEOTIDE SEQUENCE [LARGE SCALE GENOMIC DNA]</scope>
    <source>
        <strain evidence="7">ET39</strain>
    </source>
</reference>
<evidence type="ECO:0000256" key="3">
    <source>
        <dbReference type="ARBA" id="ARBA00022989"/>
    </source>
</evidence>
<comment type="caution">
    <text evidence="6">The sequence shown here is derived from an EMBL/GenBank/DDBJ whole genome shotgun (WGS) entry which is preliminary data.</text>
</comment>
<accession>A0ABT7UAG4</accession>
<reference evidence="6 7" key="3">
    <citation type="submission" date="2023-06" db="EMBL/GenBank/DDBJ databases">
        <authorList>
            <person name="Zeman M."/>
            <person name="Kubasova T."/>
            <person name="Jahodarova E."/>
            <person name="Nykrynova M."/>
            <person name="Rychlik I."/>
        </authorList>
    </citation>
    <scope>NUCLEOTIDE SEQUENCE [LARGE SCALE GENOMIC DNA]</scope>
    <source>
        <strain evidence="6 7">ET39</strain>
    </source>
</reference>
<dbReference type="PANTHER" id="PTHR35529">
    <property type="entry name" value="MANGANESE EFFLUX PUMP MNTP-RELATED"/>
    <property type="match status" value="1"/>
</dbReference>
<feature type="transmembrane region" description="Helical" evidence="5">
    <location>
        <begin position="155"/>
        <end position="175"/>
    </location>
</feature>
<proteinExistence type="predicted"/>
<name>A0ABT7UAG4_9FIRM</name>
<sequence>MFQGILLVIVLSLDSFLASLAYAARQIHIPLKSAIVIAGISAGFLGLSFLLSAQLSSILSPWIASLCSGIVFASLSVYALFQSAIKRLLRRKSRGIRLRYGGIRIVLDVYLDEEKADQDRSKTLSVREALYLAVALSFDSLFSGLALGLFLPHPFWIVAVDFGIALLSIALPTLCAHRLYRFGSPDLDWLSAILFALLAILRFL</sequence>
<reference evidence="6 7" key="1">
    <citation type="submission" date="2023-06" db="EMBL/GenBank/DDBJ databases">
        <title>Identification and characterization of horizontal gene transfer across gut microbiota members of farm animals based on homology search.</title>
        <authorList>
            <person name="Schwarzerova J."/>
            <person name="Nykrynova M."/>
            <person name="Jureckova K."/>
            <person name="Cejkova D."/>
            <person name="Rychlik I."/>
        </authorList>
    </citation>
    <scope>NUCLEOTIDE SEQUENCE [LARGE SCALE GENOMIC DNA]</scope>
    <source>
        <strain evidence="6 7">ET39</strain>
    </source>
</reference>
<evidence type="ECO:0000256" key="2">
    <source>
        <dbReference type="ARBA" id="ARBA00022692"/>
    </source>
</evidence>
<keyword evidence="3 5" id="KW-1133">Transmembrane helix</keyword>
<gene>
    <name evidence="6" type="ORF">QUV96_03035</name>
</gene>
<dbReference type="RefSeq" id="WP_289607078.1">
    <property type="nucleotide sequence ID" value="NZ_JAUDCG010000009.1"/>
</dbReference>
<feature type="transmembrane region" description="Helical" evidence="5">
    <location>
        <begin position="35"/>
        <end position="56"/>
    </location>
</feature>
<keyword evidence="1" id="KW-1003">Cell membrane</keyword>
<dbReference type="InterPro" id="IPR003810">
    <property type="entry name" value="Mntp/YtaF"/>
</dbReference>
<dbReference type="PANTHER" id="PTHR35529:SF2">
    <property type="entry name" value="SPORULATION PROTEIN YTAF-RELATED"/>
    <property type="match status" value="1"/>
</dbReference>
<organism evidence="6 7">
    <name type="scientific">Amedibacillus dolichus</name>
    <dbReference type="NCBI Taxonomy" id="31971"/>
    <lineage>
        <taxon>Bacteria</taxon>
        <taxon>Bacillati</taxon>
        <taxon>Bacillota</taxon>
        <taxon>Erysipelotrichia</taxon>
        <taxon>Erysipelotrichales</taxon>
        <taxon>Erysipelotrichaceae</taxon>
        <taxon>Amedibacillus</taxon>
    </lineage>
</organism>
<keyword evidence="2 5" id="KW-0812">Transmembrane</keyword>
<protein>
    <submittedName>
        <fullName evidence="6">Sporulation protein</fullName>
    </submittedName>
</protein>
<dbReference type="EMBL" id="JAUDCG010000009">
    <property type="protein sequence ID" value="MDM8156611.1"/>
    <property type="molecule type" value="Genomic_DNA"/>
</dbReference>
<feature type="transmembrane region" description="Helical" evidence="5">
    <location>
        <begin position="129"/>
        <end position="149"/>
    </location>
</feature>
<evidence type="ECO:0000256" key="4">
    <source>
        <dbReference type="ARBA" id="ARBA00023136"/>
    </source>
</evidence>
<feature type="transmembrane region" description="Helical" evidence="5">
    <location>
        <begin position="6"/>
        <end position="23"/>
    </location>
</feature>